<dbReference type="PANTHER" id="PTHR13832">
    <property type="entry name" value="PROTEIN PHOSPHATASE 2C"/>
    <property type="match status" value="1"/>
</dbReference>
<dbReference type="Gene3D" id="3.60.40.10">
    <property type="entry name" value="PPM-type phosphatase domain"/>
    <property type="match status" value="1"/>
</dbReference>
<evidence type="ECO:0000259" key="2">
    <source>
        <dbReference type="PROSITE" id="PS51746"/>
    </source>
</evidence>
<feature type="compositionally biased region" description="Polar residues" evidence="1">
    <location>
        <begin position="200"/>
        <end position="218"/>
    </location>
</feature>
<evidence type="ECO:0000313" key="3">
    <source>
        <dbReference type="EMBL" id="EWM26894.1"/>
    </source>
</evidence>
<feature type="region of interest" description="Disordered" evidence="1">
    <location>
        <begin position="325"/>
        <end position="403"/>
    </location>
</feature>
<proteinExistence type="predicted"/>
<feature type="region of interest" description="Disordered" evidence="1">
    <location>
        <begin position="521"/>
        <end position="560"/>
    </location>
</feature>
<dbReference type="SMART" id="SM00332">
    <property type="entry name" value="PP2Cc"/>
    <property type="match status" value="1"/>
</dbReference>
<dbReference type="Proteomes" id="UP000019335">
    <property type="component" value="Chromosome 8"/>
</dbReference>
<reference evidence="3 4" key="1">
    <citation type="journal article" date="2014" name="Mol. Plant">
        <title>Chromosome Scale Genome Assembly and Transcriptome Profiling of Nannochloropsis gaditana in Nitrogen Depletion.</title>
        <authorList>
            <person name="Corteggiani Carpinelli E."/>
            <person name="Telatin A."/>
            <person name="Vitulo N."/>
            <person name="Forcato C."/>
            <person name="D'Angelo M."/>
            <person name="Schiavon R."/>
            <person name="Vezzi A."/>
            <person name="Giacometti G.M."/>
            <person name="Morosinotto T."/>
            <person name="Valle G."/>
        </authorList>
    </citation>
    <scope>NUCLEOTIDE SEQUENCE [LARGE SCALE GENOMIC DNA]</scope>
    <source>
        <strain evidence="3 4">B-31</strain>
    </source>
</reference>
<evidence type="ECO:0000256" key="1">
    <source>
        <dbReference type="SAM" id="MobiDB-lite"/>
    </source>
</evidence>
<feature type="domain" description="PPM-type phosphatase" evidence="2">
    <location>
        <begin position="559"/>
        <end position="1009"/>
    </location>
</feature>
<evidence type="ECO:0000313" key="4">
    <source>
        <dbReference type="Proteomes" id="UP000019335"/>
    </source>
</evidence>
<dbReference type="InterPro" id="IPR036457">
    <property type="entry name" value="PPM-type-like_dom_sf"/>
</dbReference>
<feature type="compositionally biased region" description="Pro residues" evidence="1">
    <location>
        <begin position="541"/>
        <end position="558"/>
    </location>
</feature>
<dbReference type="OrthoDB" id="420076at2759"/>
<feature type="compositionally biased region" description="Basic and acidic residues" evidence="1">
    <location>
        <begin position="333"/>
        <end position="353"/>
    </location>
</feature>
<dbReference type="PROSITE" id="PS51746">
    <property type="entry name" value="PPM_2"/>
    <property type="match status" value="1"/>
</dbReference>
<feature type="region of interest" description="Disordered" evidence="1">
    <location>
        <begin position="192"/>
        <end position="280"/>
    </location>
</feature>
<feature type="compositionally biased region" description="Low complexity" evidence="1">
    <location>
        <begin position="241"/>
        <end position="280"/>
    </location>
</feature>
<feature type="compositionally biased region" description="Basic and acidic residues" evidence="1">
    <location>
        <begin position="732"/>
        <end position="746"/>
    </location>
</feature>
<feature type="region of interest" description="Disordered" evidence="1">
    <location>
        <begin position="703"/>
        <end position="799"/>
    </location>
</feature>
<gene>
    <name evidence="3" type="ORF">Naga_100103g5</name>
</gene>
<feature type="compositionally biased region" description="Pro residues" evidence="1">
    <location>
        <begin position="769"/>
        <end position="788"/>
    </location>
</feature>
<dbReference type="InterPro" id="IPR015655">
    <property type="entry name" value="PP2C"/>
</dbReference>
<organism evidence="3 4">
    <name type="scientific">Nannochloropsis gaditana</name>
    <dbReference type="NCBI Taxonomy" id="72520"/>
    <lineage>
        <taxon>Eukaryota</taxon>
        <taxon>Sar</taxon>
        <taxon>Stramenopiles</taxon>
        <taxon>Ochrophyta</taxon>
        <taxon>Eustigmatophyceae</taxon>
        <taxon>Eustigmatales</taxon>
        <taxon>Monodopsidaceae</taxon>
        <taxon>Nannochloropsis</taxon>
    </lineage>
</organism>
<protein>
    <submittedName>
        <fullName evidence="3">Protein phosphatase</fullName>
    </submittedName>
</protein>
<dbReference type="SUPFAM" id="SSF81606">
    <property type="entry name" value="PP2C-like"/>
    <property type="match status" value="1"/>
</dbReference>
<feature type="compositionally biased region" description="Low complexity" evidence="1">
    <location>
        <begin position="521"/>
        <end position="540"/>
    </location>
</feature>
<keyword evidence="4" id="KW-1185">Reference proteome</keyword>
<dbReference type="InterPro" id="IPR001932">
    <property type="entry name" value="PPM-type_phosphatase-like_dom"/>
</dbReference>
<dbReference type="GO" id="GO:0004722">
    <property type="term" value="F:protein serine/threonine phosphatase activity"/>
    <property type="evidence" value="ECO:0007669"/>
    <property type="project" value="InterPro"/>
</dbReference>
<feature type="region of interest" description="Disordered" evidence="1">
    <location>
        <begin position="472"/>
        <end position="497"/>
    </location>
</feature>
<dbReference type="PANTHER" id="PTHR13832:SF792">
    <property type="entry name" value="GM14286P"/>
    <property type="match status" value="1"/>
</dbReference>
<accession>W7U2I1</accession>
<comment type="caution">
    <text evidence="3">The sequence shown here is derived from an EMBL/GenBank/DDBJ whole genome shotgun (WGS) entry which is preliminary data.</text>
</comment>
<feature type="compositionally biased region" description="Basic and acidic residues" evidence="1">
    <location>
        <begin position="362"/>
        <end position="392"/>
    </location>
</feature>
<name>W7U2I1_9STRA</name>
<dbReference type="Pfam" id="PF00481">
    <property type="entry name" value="PP2C"/>
    <property type="match status" value="2"/>
</dbReference>
<feature type="compositionally biased region" description="Low complexity" evidence="1">
    <location>
        <begin position="747"/>
        <end position="768"/>
    </location>
</feature>
<sequence length="1016" mass="107407">MPSISPSFFLAPLFADPLKFSQLLEDLMKLIQGREGTWKPAPESEVEPERDSFAPSSALGAGWNTQGKITHLIAVEEESHSATESSARLAEALATKLTVGYSTMGLPPPCSSQIPTFNPPAPAPPGARHHVLLCVAWIGEGNGLLITRAAEALQRLDNRVQGLVTLRFERNEATQALQNNFPIFAKSWARGSGPRPLSPDTCNAPVSNFSGRNFTSSGKKSRKSDSPDRGAQSPPTPPCSTTPTSPSTSSSLSPSCLGGASGSAEQATTSITAHRTSTTRPVENAVKVATLAASRSTTAVLETARIPPKCARPPLGGDCFSPTLSTPGSIGVEDERIQGCGEGRQKEESEKCPGEGGAMEAQGERDGPSEAQRKRPDLSGVQREEGQAEEALRVSGSQGASMMQQKMEQAPKDKCWTSCCQPSQRDAMSSPPTVPLLDGFLPATTQSLAAPTPPSCPPSLPALFLSHSTAVVESNDPGEDRHASHPPALPPSLPLTLHGHSSGGAPILFGEVAACAFPAPASNRTTSSSTSSLSLHAPSSSPVPSPPSSCPPPIPAPTPLALETFRGERDAARAGEGKGLRTDVGVYLVLDGHGGSRASQYMSEHLIPAVLERLGPCLSSSASSSLTPSAEEEEKVKTALNDAFLAVDRAFLTSLSANLTPEQAKGYWNAGSCAVLALVVGRMLYVAHVGDCRAVLGQRVLPPTPSPSSPPQTSSAANAAALTSRAVSGAKPGEEGRADKGDDENIARAPLPSASSPRSSNRRSASTSPVPPSTLPLSAPWPPQPPLPSRSSPRRTCALHRLYPPPSPVTALVLTRDHNCQNASEVKLVKQRTTDKHAIRKSAKDARSAHYASGVGGIDRVAGSLAVTRALGNGYLKWPSLSFPPYLQHLPYITGEPVVTAYELSPTRDLFLLLASDGLWEFLSSKDAVQTVQAWWHRETLQGQLHRPPSSSTAYTSQHPCTPAAALAEEMMVRVARSHYMDLNTLKRLPRGGQRRQIHDDLCVTVVQFQWEKNEV</sequence>
<dbReference type="AlphaFoldDB" id="W7U2I1"/>
<dbReference type="CDD" id="cd00143">
    <property type="entry name" value="PP2Cc"/>
    <property type="match status" value="1"/>
</dbReference>
<feature type="compositionally biased region" description="Low complexity" evidence="1">
    <location>
        <begin position="711"/>
        <end position="726"/>
    </location>
</feature>
<feature type="region of interest" description="Disordered" evidence="1">
    <location>
        <begin position="37"/>
        <end position="58"/>
    </location>
</feature>
<dbReference type="EMBL" id="AZIL01000567">
    <property type="protein sequence ID" value="EWM26894.1"/>
    <property type="molecule type" value="Genomic_DNA"/>
</dbReference>